<dbReference type="AlphaFoldDB" id="A0AAW5IEQ5"/>
<accession>A0AAW5IEQ5</accession>
<protein>
    <recommendedName>
        <fullName evidence="3">Nucleotidyltransferase</fullName>
    </recommendedName>
</protein>
<dbReference type="Proteomes" id="UP001205506">
    <property type="component" value="Unassembled WGS sequence"/>
</dbReference>
<dbReference type="EMBL" id="JANDWU010000012">
    <property type="protein sequence ID" value="MCP9549452.1"/>
    <property type="molecule type" value="Genomic_DNA"/>
</dbReference>
<comment type="caution">
    <text evidence="1">The sequence shown here is derived from an EMBL/GenBank/DDBJ whole genome shotgun (WGS) entry which is preliminary data.</text>
</comment>
<dbReference type="RefSeq" id="WP_254969988.1">
    <property type="nucleotide sequence ID" value="NZ_JANDWU010000012.1"/>
</dbReference>
<organism evidence="1 2">
    <name type="scientific">Segatella copri</name>
    <dbReference type="NCBI Taxonomy" id="165179"/>
    <lineage>
        <taxon>Bacteria</taxon>
        <taxon>Pseudomonadati</taxon>
        <taxon>Bacteroidota</taxon>
        <taxon>Bacteroidia</taxon>
        <taxon>Bacteroidales</taxon>
        <taxon>Prevotellaceae</taxon>
        <taxon>Segatella</taxon>
    </lineage>
</organism>
<reference evidence="1" key="1">
    <citation type="submission" date="2022-07" db="EMBL/GenBank/DDBJ databases">
        <title>Prevotella copri.</title>
        <authorList>
            <person name="Yang C."/>
        </authorList>
    </citation>
    <scope>NUCLEOTIDE SEQUENCE</scope>
    <source>
        <strain evidence="1">HF1805</strain>
    </source>
</reference>
<proteinExistence type="predicted"/>
<gene>
    <name evidence="1" type="ORF">NNC68_08190</name>
</gene>
<evidence type="ECO:0000313" key="1">
    <source>
        <dbReference type="EMBL" id="MCP9549452.1"/>
    </source>
</evidence>
<sequence length="298" mass="33732">MSRTLTEIYNEAVNTRNKYLELTELTNDSKMSIINSFTWVVATAIYSFETLMDVFTTDIAKIFSARINGTPAYYANAMLKWQYGDDLILNEDGTQFSYPSVDEAKRLITKVSYQIAYSSDYRDDILILKVAKGAKDSLSRLSDDELISARSYLSKIKFAGVKCNVVSRNGDILVPRVDVYYDGAISKEELYKNIDSALINFMSNMDFDSAVYAHRVIDVIMSVDHVVDVHVNSGATVEQGIFIAQYDDNNKLGELKKIDRKIYTTSGYTKQSTKKGEEKDIPTFREAINLKLESDEES</sequence>
<evidence type="ECO:0008006" key="3">
    <source>
        <dbReference type="Google" id="ProtNLM"/>
    </source>
</evidence>
<evidence type="ECO:0000313" key="2">
    <source>
        <dbReference type="Proteomes" id="UP001205506"/>
    </source>
</evidence>
<name>A0AAW5IEQ5_9BACT</name>